<dbReference type="Pfam" id="PF00795">
    <property type="entry name" value="CN_hydrolase"/>
    <property type="match status" value="1"/>
</dbReference>
<evidence type="ECO:0000256" key="4">
    <source>
        <dbReference type="ARBA" id="ARBA00052904"/>
    </source>
</evidence>
<dbReference type="Proteomes" id="UP000028712">
    <property type="component" value="Unassembled WGS sequence"/>
</dbReference>
<dbReference type="GO" id="GO:0106008">
    <property type="term" value="F:2-oxoglutaramate amidase activity"/>
    <property type="evidence" value="ECO:0007669"/>
    <property type="project" value="TreeGrafter"/>
</dbReference>
<accession>A0A086AUG0</accession>
<dbReference type="PANTHER" id="PTHR47799">
    <property type="entry name" value="OMEGA-AMIDASE YAFV"/>
    <property type="match status" value="1"/>
</dbReference>
<evidence type="ECO:0000259" key="6">
    <source>
        <dbReference type="PROSITE" id="PS50263"/>
    </source>
</evidence>
<dbReference type="EMBL" id="JPRM01000001">
    <property type="protein sequence ID" value="KFF20324.1"/>
    <property type="molecule type" value="Genomic_DNA"/>
</dbReference>
<feature type="domain" description="CN hydrolase" evidence="6">
    <location>
        <begin position="1"/>
        <end position="232"/>
    </location>
</feature>
<reference evidence="8 10" key="2">
    <citation type="submission" date="2016-11" db="EMBL/GenBank/DDBJ databases">
        <title>Whole genomes of Flavobacteriaceae.</title>
        <authorList>
            <person name="Stine C."/>
            <person name="Li C."/>
            <person name="Tadesse D."/>
        </authorList>
    </citation>
    <scope>NUCLEOTIDE SEQUENCE [LARGE SCALE GENOMIC DNA]</scope>
    <source>
        <strain evidence="8 10">ATCC 29551</strain>
    </source>
</reference>
<comment type="catalytic activity">
    <reaction evidence="4">
        <text>a monoamide of a dicarboxylate + H2O = a dicarboxylate + NH4(+)</text>
        <dbReference type="Rhea" id="RHEA:11716"/>
        <dbReference type="ChEBI" id="CHEBI:15377"/>
        <dbReference type="ChEBI" id="CHEBI:28938"/>
        <dbReference type="ChEBI" id="CHEBI:28965"/>
        <dbReference type="ChEBI" id="CHEBI:77450"/>
        <dbReference type="EC" id="3.5.1.3"/>
    </reaction>
</comment>
<sequence length="256" mass="29933">MKIALIQTSLYWENPEKNRNYFEQKINEINEAVDLIVLPEMFSTGFTMNPSRVAEKMQGETVSWLRSLAKAKKTAITGSLVIEENGNFYNRLLFVFPSGEMQHYDKRHLFTLAGEDKIYTKGTQKLIVDYLGWKICPLICYDLRFPVFSRNAESYDLLLYVANWPKVRTNAWDTLLKARAIENVSYSIGVNRIGLDYHEYEHIGHSQVIDFLGEYLIKPQETEGVFITELDKEKMYETRKKLDFLNDRDQFIIEGL</sequence>
<reference evidence="7 9" key="1">
    <citation type="submission" date="2014-07" db="EMBL/GenBank/DDBJ databases">
        <title>Genome of Flavobacterium hydatis DSM 2063.</title>
        <authorList>
            <person name="Pipes S.E."/>
            <person name="Stropko S.J."/>
            <person name="Newman J.D."/>
        </authorList>
    </citation>
    <scope>NUCLEOTIDE SEQUENCE [LARGE SCALE GENOMIC DNA]</scope>
    <source>
        <strain evidence="7 9">DSM 2063</strain>
    </source>
</reference>
<dbReference type="PROSITE" id="PS50263">
    <property type="entry name" value="CN_HYDROLASE"/>
    <property type="match status" value="1"/>
</dbReference>
<evidence type="ECO:0000313" key="7">
    <source>
        <dbReference type="EMBL" id="KFF20324.1"/>
    </source>
</evidence>
<evidence type="ECO:0000256" key="1">
    <source>
        <dbReference type="ARBA" id="ARBA00010613"/>
    </source>
</evidence>
<dbReference type="GO" id="GO:0050152">
    <property type="term" value="F:omega-amidase activity"/>
    <property type="evidence" value="ECO:0007669"/>
    <property type="project" value="UniProtKB-EC"/>
</dbReference>
<evidence type="ECO:0000256" key="5">
    <source>
        <dbReference type="ARBA" id="ARBA00072139"/>
    </source>
</evidence>
<dbReference type="InterPro" id="IPR052737">
    <property type="entry name" value="Omega-amidase_YafV"/>
</dbReference>
<dbReference type="InterPro" id="IPR036526">
    <property type="entry name" value="C-N_Hydrolase_sf"/>
</dbReference>
<keyword evidence="2 7" id="KW-0378">Hydrolase</keyword>
<dbReference type="AlphaFoldDB" id="A0A086AUG0"/>
<comment type="caution">
    <text evidence="7">The sequence shown here is derived from an EMBL/GenBank/DDBJ whole genome shotgun (WGS) entry which is preliminary data.</text>
</comment>
<name>A0A086AUG0_FLAHY</name>
<dbReference type="OrthoDB" id="9811121at2"/>
<dbReference type="RefSeq" id="WP_035617525.1">
    <property type="nucleotide sequence ID" value="NZ_JBEWQG010000004.1"/>
</dbReference>
<dbReference type="PANTHER" id="PTHR47799:SF1">
    <property type="entry name" value="OMEGA-AMIDASE YAFV"/>
    <property type="match status" value="1"/>
</dbReference>
<dbReference type="CDD" id="cd07575">
    <property type="entry name" value="Xc-1258_like"/>
    <property type="match status" value="1"/>
</dbReference>
<dbReference type="FunFam" id="3.60.110.10:FF:000004">
    <property type="entry name" value="Carbon-nitrogen hydrolase"/>
    <property type="match status" value="1"/>
</dbReference>
<gene>
    <name evidence="8" type="ORF">B0A62_00880</name>
    <name evidence="7" type="ORF">IW20_00775</name>
</gene>
<protein>
    <recommendedName>
        <fullName evidence="5">Omega-amidase YafV</fullName>
        <ecNumber evidence="3">3.5.1.3</ecNumber>
    </recommendedName>
</protein>
<dbReference type="SUPFAM" id="SSF56317">
    <property type="entry name" value="Carbon-nitrogen hydrolase"/>
    <property type="match status" value="1"/>
</dbReference>
<dbReference type="eggNOG" id="COG0388">
    <property type="taxonomic scope" value="Bacteria"/>
</dbReference>
<evidence type="ECO:0000256" key="2">
    <source>
        <dbReference type="ARBA" id="ARBA00022801"/>
    </source>
</evidence>
<dbReference type="InterPro" id="IPR003010">
    <property type="entry name" value="C-N_Hydrolase"/>
</dbReference>
<dbReference type="Proteomes" id="UP000198424">
    <property type="component" value="Unassembled WGS sequence"/>
</dbReference>
<dbReference type="STRING" id="991.IW20_00775"/>
<evidence type="ECO:0000313" key="8">
    <source>
        <dbReference type="EMBL" id="OXA98386.1"/>
    </source>
</evidence>
<evidence type="ECO:0000313" key="10">
    <source>
        <dbReference type="Proteomes" id="UP000198424"/>
    </source>
</evidence>
<dbReference type="Gene3D" id="3.60.110.10">
    <property type="entry name" value="Carbon-nitrogen hydrolase"/>
    <property type="match status" value="1"/>
</dbReference>
<keyword evidence="10" id="KW-1185">Reference proteome</keyword>
<proteinExistence type="inferred from homology"/>
<comment type="similarity">
    <text evidence="1">Belongs to the carbon-nitrogen hydrolase superfamily. NIT1/NIT2 family.</text>
</comment>
<evidence type="ECO:0000313" key="9">
    <source>
        <dbReference type="Proteomes" id="UP000028712"/>
    </source>
</evidence>
<dbReference type="EC" id="3.5.1.3" evidence="3"/>
<evidence type="ECO:0000256" key="3">
    <source>
        <dbReference type="ARBA" id="ARBA00039118"/>
    </source>
</evidence>
<dbReference type="EMBL" id="MUGY01000001">
    <property type="protein sequence ID" value="OXA98386.1"/>
    <property type="molecule type" value="Genomic_DNA"/>
</dbReference>
<organism evidence="7 9">
    <name type="scientific">Flavobacterium hydatis</name>
    <name type="common">Cytophaga aquatilis</name>
    <dbReference type="NCBI Taxonomy" id="991"/>
    <lineage>
        <taxon>Bacteria</taxon>
        <taxon>Pseudomonadati</taxon>
        <taxon>Bacteroidota</taxon>
        <taxon>Flavobacteriia</taxon>
        <taxon>Flavobacteriales</taxon>
        <taxon>Flavobacteriaceae</taxon>
        <taxon>Flavobacterium</taxon>
    </lineage>
</organism>